<comment type="function">
    <text evidence="7">Topoisomerase IV is essential for chromosome segregation. It relaxes supercoiled DNA. Performs the decatenation events required during the replication of a circular DNA molecule.</text>
</comment>
<evidence type="ECO:0000256" key="3">
    <source>
        <dbReference type="ARBA" id="ARBA00023029"/>
    </source>
</evidence>
<name>A0A6M4GU37_9PROT</name>
<feature type="site" description="Interaction with DNA" evidence="7">
    <location>
        <position position="113"/>
    </location>
</feature>
<comment type="catalytic activity">
    <reaction evidence="1 7 8">
        <text>ATP-dependent breakage, passage and rejoining of double-stranded DNA.</text>
        <dbReference type="EC" id="5.6.2.2"/>
    </reaction>
</comment>
<dbReference type="GO" id="GO:0019897">
    <property type="term" value="C:extrinsic component of plasma membrane"/>
    <property type="evidence" value="ECO:0007669"/>
    <property type="project" value="UniProtKB-UniRule"/>
</dbReference>
<evidence type="ECO:0000256" key="6">
    <source>
        <dbReference type="ARBA" id="ARBA00023235"/>
    </source>
</evidence>
<keyword evidence="4 7" id="KW-0238">DNA-binding</keyword>
<dbReference type="Gene3D" id="3.90.199.10">
    <property type="entry name" value="Topoisomerase II, domain 5"/>
    <property type="match status" value="1"/>
</dbReference>
<dbReference type="KEGG" id="uru:DSM104443_01713"/>
<dbReference type="GO" id="GO:0006265">
    <property type="term" value="P:DNA topological change"/>
    <property type="evidence" value="ECO:0007669"/>
    <property type="project" value="UniProtKB-UniRule"/>
</dbReference>
<evidence type="ECO:0000256" key="7">
    <source>
        <dbReference type="HAMAP-Rule" id="MF_00936"/>
    </source>
</evidence>
<reference evidence="11 12" key="1">
    <citation type="submission" date="2020-04" db="EMBL/GenBank/DDBJ databases">
        <title>Usitatibacter rugosus gen. nov., sp. nov. and Usitatibacter palustris sp. nov., novel members of Usitatibacteraceae fam. nov. within the order Nitrosomonadales isolated from soil.</title>
        <authorList>
            <person name="Huber K.J."/>
            <person name="Neumann-Schaal M."/>
            <person name="Geppert A."/>
            <person name="Luckner M."/>
            <person name="Wanner G."/>
            <person name="Overmann J."/>
        </authorList>
    </citation>
    <scope>NUCLEOTIDE SEQUENCE [LARGE SCALE GENOMIC DNA]</scope>
    <source>
        <strain evidence="11 12">0125_3</strain>
    </source>
</reference>
<dbReference type="GO" id="GO:0009330">
    <property type="term" value="C:DNA topoisomerase type II (double strand cut, ATP-hydrolyzing) complex"/>
    <property type="evidence" value="ECO:0007669"/>
    <property type="project" value="UniProtKB-ARBA"/>
</dbReference>
<keyword evidence="5 7" id="KW-0472">Membrane</keyword>
<evidence type="ECO:0000256" key="4">
    <source>
        <dbReference type="ARBA" id="ARBA00023125"/>
    </source>
</evidence>
<dbReference type="Gene3D" id="1.10.268.10">
    <property type="entry name" value="Topoisomerase, domain 3"/>
    <property type="match status" value="1"/>
</dbReference>
<dbReference type="Proteomes" id="UP000501534">
    <property type="component" value="Chromosome"/>
</dbReference>
<dbReference type="Pfam" id="PF03989">
    <property type="entry name" value="DNA_gyraseA_C"/>
    <property type="match status" value="2"/>
</dbReference>
<accession>A0A6M4GU37</accession>
<dbReference type="FunFam" id="1.10.268.10:FF:000001">
    <property type="entry name" value="DNA gyrase subunit A"/>
    <property type="match status" value="1"/>
</dbReference>
<dbReference type="GO" id="GO:0003677">
    <property type="term" value="F:DNA binding"/>
    <property type="evidence" value="ECO:0007669"/>
    <property type="project" value="UniProtKB-UniRule"/>
</dbReference>
<dbReference type="AlphaFoldDB" id="A0A6M4GU37"/>
<dbReference type="HAMAP" id="MF_00936">
    <property type="entry name" value="ParC_type1"/>
    <property type="match status" value="1"/>
</dbReference>
<dbReference type="SUPFAM" id="SSF56719">
    <property type="entry name" value="Type II DNA topoisomerase"/>
    <property type="match status" value="1"/>
</dbReference>
<keyword evidence="3 7" id="KW-0799">Topoisomerase</keyword>
<dbReference type="GO" id="GO:0003918">
    <property type="term" value="F:DNA topoisomerase type II (double strand cut, ATP-hydrolyzing) activity"/>
    <property type="evidence" value="ECO:0007669"/>
    <property type="project" value="UniProtKB-UniRule"/>
</dbReference>
<evidence type="ECO:0000313" key="11">
    <source>
        <dbReference type="EMBL" id="QJR10646.1"/>
    </source>
</evidence>
<sequence>MSKKKSSDDLSGDLFSGSTATAAPPPAPPKGGGNSAPPVDPSQPSLAEFASRAYLAYAMSVVKGRALPSVEDGQKPVQRRIMFTMREMGNRADAPHKKSARIVGDVLGRYHPHGDVATYDAMVRMAQEFTLRYPLIDGQGNFGSRDGDSPAAYRYTEVRLTPFAEHVLLSELDRGTVDFIPNYNGEFQEPKLLPARLPVMLLNGASGIAVGMATEIPPHNLREVAEACALTLEAGEDAKPVIRTIKGPDFPGGGQIISSREEIKKGYETGRGGVRVRARWTVEKLARGQYRIAVTELPPNTNAAKVLGEIDDLINPKSKAGKKSLTPEQQNLKAATLALLETQRDDSDGEHPVRILFEPRTSKVEPQELMDFLLAHTSMESNVSMNLVTIGRDGRPRQMGLSEVISEWCSFRLDVLERRLKHRFDEVADRIHILDGRMIAFLNIDKVIKVIRNSDEPKPDLIKAFDLSERQAEDILEIRLRQLARLEGIKIERELADLKKEGAGLKKLLGSPAERRKLAAQEVREDAEKFGDKRRTVIEEAERITVSMVETVTDEPITLLLSRNGFLRSRAGHGIDRAALTWKEGDGPLAIVETRTVTPIVAMGANGRAYNFKAQELPGGKGDGVPVSSLADTQGTAIVALLSSGPETAVLFGSSAGYALRAKLEALITRQRAGKAFVSIGEGDALIAAEAFDPNAKEVAALSAEGRLLVFPMDEVGELPNGGRGVQAIKLHDNEKMVGLAAVGATGLKISAIGRGDKKTTLELTARQLGHYRHSRARSGRVLEPKVKRAEGFEN</sequence>
<dbReference type="InterPro" id="IPR006691">
    <property type="entry name" value="GyrA/parC_rep"/>
</dbReference>
<dbReference type="CDD" id="cd00187">
    <property type="entry name" value="TOP4c"/>
    <property type="match status" value="1"/>
</dbReference>
<evidence type="ECO:0000313" key="12">
    <source>
        <dbReference type="Proteomes" id="UP000501534"/>
    </source>
</evidence>
<dbReference type="PROSITE" id="PS52040">
    <property type="entry name" value="TOPO_IIA"/>
    <property type="match status" value="1"/>
</dbReference>
<dbReference type="NCBIfam" id="TIGR01062">
    <property type="entry name" value="parC_Gneg"/>
    <property type="match status" value="1"/>
</dbReference>
<dbReference type="SUPFAM" id="SSF101904">
    <property type="entry name" value="GyrA/ParC C-terminal domain-like"/>
    <property type="match status" value="1"/>
</dbReference>
<comment type="subcellular location">
    <subcellularLocation>
        <location evidence="7">Cell membrane</location>
        <topology evidence="7">Peripheral membrane protein</topology>
    </subcellularLocation>
</comment>
<dbReference type="InterPro" id="IPR002205">
    <property type="entry name" value="Topo_IIA_dom_A"/>
</dbReference>
<dbReference type="GO" id="GO:0007059">
    <property type="term" value="P:chromosome segregation"/>
    <property type="evidence" value="ECO:0007669"/>
    <property type="project" value="UniProtKB-UniRule"/>
</dbReference>
<dbReference type="Gene3D" id="2.120.10.90">
    <property type="entry name" value="DNA gyrase/topoisomerase IV, subunit A, C-terminal"/>
    <property type="match status" value="1"/>
</dbReference>
<evidence type="ECO:0000256" key="5">
    <source>
        <dbReference type="ARBA" id="ARBA00023136"/>
    </source>
</evidence>
<keyword evidence="12" id="KW-1185">Reference proteome</keyword>
<dbReference type="PANTHER" id="PTHR43493">
    <property type="entry name" value="DNA GYRASE/TOPOISOMERASE SUBUNIT A"/>
    <property type="match status" value="1"/>
</dbReference>
<dbReference type="RefSeq" id="WP_171091312.1">
    <property type="nucleotide sequence ID" value="NZ_CP053069.1"/>
</dbReference>
<feature type="site" description="Interaction with DNA" evidence="7">
    <location>
        <position position="111"/>
    </location>
</feature>
<dbReference type="GO" id="GO:0005524">
    <property type="term" value="F:ATP binding"/>
    <property type="evidence" value="ECO:0007669"/>
    <property type="project" value="InterPro"/>
</dbReference>
<dbReference type="Pfam" id="PF00521">
    <property type="entry name" value="DNA_topoisoIV"/>
    <property type="match status" value="1"/>
</dbReference>
<keyword evidence="2 7" id="KW-1003">Cell membrane</keyword>
<comment type="subunit">
    <text evidence="7">Heterotetramer composed of ParC and ParE.</text>
</comment>
<dbReference type="EMBL" id="CP053069">
    <property type="protein sequence ID" value="QJR10646.1"/>
    <property type="molecule type" value="Genomic_DNA"/>
</dbReference>
<organism evidence="11 12">
    <name type="scientific">Usitatibacter rugosus</name>
    <dbReference type="NCBI Taxonomy" id="2732067"/>
    <lineage>
        <taxon>Bacteria</taxon>
        <taxon>Pseudomonadati</taxon>
        <taxon>Pseudomonadota</taxon>
        <taxon>Betaproteobacteria</taxon>
        <taxon>Nitrosomonadales</taxon>
        <taxon>Usitatibacteraceae</taxon>
        <taxon>Usitatibacter</taxon>
    </lineage>
</organism>
<feature type="domain" description="Topo IIA-type catalytic" evidence="10">
    <location>
        <begin position="67"/>
        <end position="551"/>
    </location>
</feature>
<dbReference type="InterPro" id="IPR050220">
    <property type="entry name" value="Type_II_DNA_Topoisomerases"/>
</dbReference>
<dbReference type="InterPro" id="IPR005742">
    <property type="entry name" value="TopoIV_A_Gneg"/>
</dbReference>
<feature type="site" description="Interaction with DNA" evidence="7">
    <location>
        <position position="75"/>
    </location>
</feature>
<feature type="active site" description="O-(5'-phospho-DNA)-tyrosine intermediate" evidence="7 8">
    <location>
        <position position="155"/>
    </location>
</feature>
<dbReference type="InterPro" id="IPR013758">
    <property type="entry name" value="Topo_IIA_A/C_ab"/>
</dbReference>
<dbReference type="SMART" id="SM00434">
    <property type="entry name" value="TOP4c"/>
    <property type="match status" value="1"/>
</dbReference>
<dbReference type="InterPro" id="IPR013760">
    <property type="entry name" value="Topo_IIA-like_dom_sf"/>
</dbReference>
<evidence type="ECO:0000256" key="2">
    <source>
        <dbReference type="ARBA" id="ARBA00022475"/>
    </source>
</evidence>
<dbReference type="EC" id="5.6.2.2" evidence="7"/>
<evidence type="ECO:0000259" key="10">
    <source>
        <dbReference type="PROSITE" id="PS52040"/>
    </source>
</evidence>
<gene>
    <name evidence="7 11" type="primary">parC</name>
    <name evidence="11" type="ORF">DSM104443_01713</name>
</gene>
<proteinExistence type="inferred from homology"/>
<dbReference type="GO" id="GO:0005694">
    <property type="term" value="C:chromosome"/>
    <property type="evidence" value="ECO:0007669"/>
    <property type="project" value="InterPro"/>
</dbReference>
<dbReference type="InterPro" id="IPR035516">
    <property type="entry name" value="Gyrase/topoIV_suA_C"/>
</dbReference>
<dbReference type="Gene3D" id="3.30.1360.40">
    <property type="match status" value="1"/>
</dbReference>
<dbReference type="NCBIfam" id="NF004044">
    <property type="entry name" value="PRK05561.1"/>
    <property type="match status" value="1"/>
</dbReference>
<evidence type="ECO:0000256" key="8">
    <source>
        <dbReference type="PROSITE-ProRule" id="PRU01384"/>
    </source>
</evidence>
<evidence type="ECO:0000256" key="1">
    <source>
        <dbReference type="ARBA" id="ARBA00000185"/>
    </source>
</evidence>
<protein>
    <recommendedName>
        <fullName evidence="7">DNA topoisomerase 4 subunit A</fullName>
        <ecNumber evidence="7">5.6.2.2</ecNumber>
    </recommendedName>
    <alternativeName>
        <fullName evidence="7">Topoisomerase IV subunit A</fullName>
    </alternativeName>
</protein>
<feature type="site" description="Transition state stabilizer" evidence="7">
    <location>
        <position position="154"/>
    </location>
</feature>
<comment type="similarity">
    <text evidence="7">Belongs to the type II topoisomerase GyrA/ParC subunit family. ParC type 1 subfamily.</text>
</comment>
<dbReference type="InterPro" id="IPR013757">
    <property type="entry name" value="Topo_IIA_A_a_sf"/>
</dbReference>
<evidence type="ECO:0000256" key="9">
    <source>
        <dbReference type="SAM" id="MobiDB-lite"/>
    </source>
</evidence>
<feature type="compositionally biased region" description="Low complexity" evidence="9">
    <location>
        <begin position="12"/>
        <end position="22"/>
    </location>
</feature>
<keyword evidence="6 7" id="KW-0413">Isomerase</keyword>
<feature type="region of interest" description="Disordered" evidence="9">
    <location>
        <begin position="1"/>
        <end position="44"/>
    </location>
</feature>
<dbReference type="PANTHER" id="PTHR43493:SF1">
    <property type="entry name" value="DNA TOPOISOMERASE 4 SUBUNIT A"/>
    <property type="match status" value="1"/>
</dbReference>
<dbReference type="GO" id="GO:0005737">
    <property type="term" value="C:cytoplasm"/>
    <property type="evidence" value="ECO:0007669"/>
    <property type="project" value="TreeGrafter"/>
</dbReference>